<evidence type="ECO:0000256" key="1">
    <source>
        <dbReference type="ARBA" id="ARBA00004370"/>
    </source>
</evidence>
<comment type="subcellular location">
    <subcellularLocation>
        <location evidence="1">Membrane</location>
    </subcellularLocation>
</comment>
<accession>A0A383A5J6</accession>
<sequence length="253" mass="27558">LAKTGSFRWLFGRRQQDIDLTYSDPELAGSPYSGMMTLRSSRDQFTGFSLGDRRQTGGMVETGAPVFGLRTIRAFFGYSLFADRVRGLDTTNVIGRRLSLFSGTRSTLSLRLVQDSRNNPVFPTRGSRNQLGIRHTGGPLGADGNYQKIDLTSDWFVPITQIGGGPGSTSPPIEVTFGLSFQAGLILGQNPFFTERYYVGGTQAGIQLRGYDEASVTPSGHIPEEAPFSDLDRVGESFFRTGATFGIKLTSSI</sequence>
<reference evidence="4" key="1">
    <citation type="submission" date="2018-05" db="EMBL/GenBank/DDBJ databases">
        <authorList>
            <person name="Lanie J.A."/>
            <person name="Ng W.-L."/>
            <person name="Kazmierczak K.M."/>
            <person name="Andrzejewski T.M."/>
            <person name="Davidsen T.M."/>
            <person name="Wayne K.J."/>
            <person name="Tettelin H."/>
            <person name="Glass J.I."/>
            <person name="Rusch D."/>
            <person name="Podicherti R."/>
            <person name="Tsui H.-C.T."/>
            <person name="Winkler M.E."/>
        </authorList>
    </citation>
    <scope>NUCLEOTIDE SEQUENCE</scope>
</reference>
<dbReference type="EMBL" id="UINC01189266">
    <property type="protein sequence ID" value="SVE02881.1"/>
    <property type="molecule type" value="Genomic_DNA"/>
</dbReference>
<dbReference type="GO" id="GO:0019867">
    <property type="term" value="C:outer membrane"/>
    <property type="evidence" value="ECO:0007669"/>
    <property type="project" value="InterPro"/>
</dbReference>
<feature type="non-terminal residue" evidence="4">
    <location>
        <position position="253"/>
    </location>
</feature>
<protein>
    <recommendedName>
        <fullName evidence="3">Bacterial surface antigen (D15) domain-containing protein</fullName>
    </recommendedName>
</protein>
<organism evidence="4">
    <name type="scientific">marine metagenome</name>
    <dbReference type="NCBI Taxonomy" id="408172"/>
    <lineage>
        <taxon>unclassified sequences</taxon>
        <taxon>metagenomes</taxon>
        <taxon>ecological metagenomes</taxon>
    </lineage>
</organism>
<feature type="domain" description="Bacterial surface antigen (D15)" evidence="3">
    <location>
        <begin position="7"/>
        <end position="245"/>
    </location>
</feature>
<keyword evidence="2" id="KW-0472">Membrane</keyword>
<dbReference type="AlphaFoldDB" id="A0A383A5J6"/>
<name>A0A383A5J6_9ZZZZ</name>
<proteinExistence type="predicted"/>
<evidence type="ECO:0000256" key="2">
    <source>
        <dbReference type="ARBA" id="ARBA00023136"/>
    </source>
</evidence>
<dbReference type="Gene3D" id="2.40.160.50">
    <property type="entry name" value="membrane protein fhac: a member of the omp85/tpsb transporter family"/>
    <property type="match status" value="1"/>
</dbReference>
<evidence type="ECO:0000313" key="4">
    <source>
        <dbReference type="EMBL" id="SVE02881.1"/>
    </source>
</evidence>
<gene>
    <name evidence="4" type="ORF">METZ01_LOCUS455735</name>
</gene>
<evidence type="ECO:0000259" key="3">
    <source>
        <dbReference type="Pfam" id="PF01103"/>
    </source>
</evidence>
<feature type="non-terminal residue" evidence="4">
    <location>
        <position position="1"/>
    </location>
</feature>
<dbReference type="InterPro" id="IPR000184">
    <property type="entry name" value="Bac_surfAg_D15"/>
</dbReference>
<dbReference type="Pfam" id="PF01103">
    <property type="entry name" value="Omp85"/>
    <property type="match status" value="1"/>
</dbReference>